<dbReference type="RefSeq" id="WP_097883532.1">
    <property type="nucleotide sequence ID" value="NZ_NUIL01000015.1"/>
</dbReference>
<sequence length="348" mass="40429">MKYFGGSIADKKLSDFQKYDASITQYEDRLELVVGILNDEDGNLHEFLTTYFAEYYDVSPTQKGWMAEQDAVCRTLELLGTYLLNAKDIESNRKVVYRFWRSQREFKDYKESHNVNFTTLETGLEEGVEVIDMFYSPDDTNYRADDSQKLYAKDIKDIKEIAQLQDGIDIMKQDFYRKKVSAKIEKMLEMDIDEQDKATLKRIHKNVDNYMDKWASDLSDNQVLIKEAIKKPIRFKGTSGGGTGRSVTNSIELDDERVVAVLIANYEKANVTSDIGLLIEELDKVLADIHTLDEEELRVIDLYKKGYSRESIVKELGMQHYTMTRLMKRVSKKIAKRYAEKIKVLELK</sequence>
<organism evidence="1 2">
    <name type="scientific">Bacillus cereus</name>
    <dbReference type="NCBI Taxonomy" id="1396"/>
    <lineage>
        <taxon>Bacteria</taxon>
        <taxon>Bacillati</taxon>
        <taxon>Bacillota</taxon>
        <taxon>Bacilli</taxon>
        <taxon>Bacillales</taxon>
        <taxon>Bacillaceae</taxon>
        <taxon>Bacillus</taxon>
        <taxon>Bacillus cereus group</taxon>
    </lineage>
</organism>
<evidence type="ECO:0000313" key="2">
    <source>
        <dbReference type="Proteomes" id="UP000223777"/>
    </source>
</evidence>
<dbReference type="EMBL" id="NUIL01000015">
    <property type="protein sequence ID" value="PGO29228.1"/>
    <property type="molecule type" value="Genomic_DNA"/>
</dbReference>
<comment type="caution">
    <text evidence="1">The sequence shown here is derived from an EMBL/GenBank/DDBJ whole genome shotgun (WGS) entry which is preliminary data.</text>
</comment>
<dbReference type="Proteomes" id="UP000223777">
    <property type="component" value="Unassembled WGS sequence"/>
</dbReference>
<reference evidence="1 2" key="1">
    <citation type="submission" date="2017-09" db="EMBL/GenBank/DDBJ databases">
        <title>Large-scale bioinformatics analysis of Bacillus genomes uncovers conserved roles of natural products in bacterial physiology.</title>
        <authorList>
            <consortium name="Agbiome Team Llc"/>
            <person name="Bleich R.M."/>
            <person name="Grubbs K.J."/>
            <person name="Santa Maria K.C."/>
            <person name="Allen S.E."/>
            <person name="Farag S."/>
            <person name="Shank E.A."/>
            <person name="Bowers A."/>
        </authorList>
    </citation>
    <scope>NUCLEOTIDE SEQUENCE [LARGE SCALE GENOMIC DNA]</scope>
    <source>
        <strain evidence="1 2">AFS050027</strain>
    </source>
</reference>
<protein>
    <submittedName>
        <fullName evidence="1">Uncharacterized protein</fullName>
    </submittedName>
</protein>
<accession>A0A2B9Q2Y6</accession>
<dbReference type="AlphaFoldDB" id="A0A2B9Q2Y6"/>
<name>A0A2B9Q2Y6_BACCE</name>
<evidence type="ECO:0000313" key="1">
    <source>
        <dbReference type="EMBL" id="PGO29228.1"/>
    </source>
</evidence>
<gene>
    <name evidence="1" type="ORF">CN984_12450</name>
</gene>
<proteinExistence type="predicted"/>